<feature type="binding site" evidence="4">
    <location>
        <position position="63"/>
    </location>
    <ligand>
        <name>Mg(2+)</name>
        <dbReference type="ChEBI" id="CHEBI:18420"/>
        <label>1</label>
    </ligand>
</feature>
<feature type="binding site" evidence="4">
    <location>
        <position position="239"/>
    </location>
    <ligand>
        <name>Mg(2+)</name>
        <dbReference type="ChEBI" id="CHEBI:18420"/>
        <label>2</label>
    </ligand>
</feature>
<proteinExistence type="inferred from homology"/>
<dbReference type="Proteomes" id="UP000886047">
    <property type="component" value="Unassembled WGS sequence"/>
</dbReference>
<dbReference type="HAMAP" id="MF_02095">
    <property type="entry name" value="CysQ"/>
    <property type="match status" value="1"/>
</dbReference>
<feature type="binding site" evidence="4">
    <location>
        <position position="83"/>
    </location>
    <ligand>
        <name>Mg(2+)</name>
        <dbReference type="ChEBI" id="CHEBI:18420"/>
        <label>2</label>
    </ligand>
</feature>
<keyword evidence="4" id="KW-0378">Hydrolase</keyword>
<dbReference type="GO" id="GO:0000287">
    <property type="term" value="F:magnesium ion binding"/>
    <property type="evidence" value="ECO:0007669"/>
    <property type="project" value="UniProtKB-UniRule"/>
</dbReference>
<dbReference type="SUPFAM" id="SSF56655">
    <property type="entry name" value="Carbohydrate phosphatase"/>
    <property type="match status" value="1"/>
</dbReference>
<comment type="function">
    <text evidence="4">Converts adenosine-3',5'-bisphosphate (PAP) to AMP.</text>
</comment>
<feature type="binding site" evidence="4">
    <location>
        <position position="83"/>
    </location>
    <ligand>
        <name>Mg(2+)</name>
        <dbReference type="ChEBI" id="CHEBI:18420"/>
        <label>1</label>
    </ligand>
</feature>
<evidence type="ECO:0000256" key="3">
    <source>
        <dbReference type="ARBA" id="ARBA00022842"/>
    </source>
</evidence>
<accession>A0A831LNN3</accession>
<feature type="binding site" evidence="5">
    <location>
        <position position="86"/>
    </location>
    <ligand>
        <name>Mg(2+)</name>
        <dbReference type="ChEBI" id="CHEBI:18420"/>
        <label>1</label>
        <note>catalytic</note>
    </ligand>
</feature>
<comment type="catalytic activity">
    <reaction evidence="1 4">
        <text>adenosine 3',5'-bisphosphate + H2O = AMP + phosphate</text>
        <dbReference type="Rhea" id="RHEA:10040"/>
        <dbReference type="ChEBI" id="CHEBI:15377"/>
        <dbReference type="ChEBI" id="CHEBI:43474"/>
        <dbReference type="ChEBI" id="CHEBI:58343"/>
        <dbReference type="ChEBI" id="CHEBI:456215"/>
        <dbReference type="EC" id="3.1.3.7"/>
    </reaction>
</comment>
<evidence type="ECO:0000313" key="6">
    <source>
        <dbReference type="EMBL" id="HDR50688.1"/>
    </source>
</evidence>
<name>A0A831LNN3_9BACT</name>
<comment type="caution">
    <text evidence="6">The sequence shown here is derived from an EMBL/GenBank/DDBJ whole genome shotgun (WGS) entry which is preliminary data.</text>
</comment>
<dbReference type="InterPro" id="IPR000760">
    <property type="entry name" value="Inositol_monophosphatase-like"/>
</dbReference>
<feature type="binding site" evidence="4">
    <location>
        <begin position="85"/>
        <end position="88"/>
    </location>
    <ligand>
        <name>substrate</name>
    </ligand>
</feature>
<dbReference type="PANTHER" id="PTHR43028">
    <property type="entry name" value="3'(2'),5'-BISPHOSPHATE NUCLEOTIDASE 1"/>
    <property type="match status" value="1"/>
</dbReference>
<evidence type="ECO:0000256" key="4">
    <source>
        <dbReference type="HAMAP-Rule" id="MF_02095"/>
    </source>
</evidence>
<dbReference type="InterPro" id="IPR020583">
    <property type="entry name" value="Inositol_monoP_metal-BS"/>
</dbReference>
<feature type="binding site" evidence="4">
    <location>
        <position position="239"/>
    </location>
    <ligand>
        <name>substrate</name>
    </ligand>
</feature>
<comment type="subcellular location">
    <subcellularLocation>
        <location evidence="4">Cell membrane</location>
        <topology evidence="4">Peripheral membrane protein</topology>
        <orientation evidence="4">Cytoplasmic side</orientation>
    </subcellularLocation>
</comment>
<keyword evidence="2 4" id="KW-0479">Metal-binding</keyword>
<feature type="binding site" evidence="5">
    <location>
        <position position="83"/>
    </location>
    <ligand>
        <name>Mg(2+)</name>
        <dbReference type="ChEBI" id="CHEBI:18420"/>
        <label>1</label>
        <note>catalytic</note>
    </ligand>
</feature>
<keyword evidence="4" id="KW-0472">Membrane</keyword>
<dbReference type="GO" id="GO:0000103">
    <property type="term" value="P:sulfate assimilation"/>
    <property type="evidence" value="ECO:0007669"/>
    <property type="project" value="TreeGrafter"/>
</dbReference>
<keyword evidence="3 4" id="KW-0460">Magnesium</keyword>
<feature type="binding site" evidence="4">
    <location>
        <position position="63"/>
    </location>
    <ligand>
        <name>substrate</name>
    </ligand>
</feature>
<dbReference type="EMBL" id="DSDK01000203">
    <property type="protein sequence ID" value="HDR50688.1"/>
    <property type="molecule type" value="Genomic_DNA"/>
</dbReference>
<evidence type="ECO:0000256" key="1">
    <source>
        <dbReference type="ARBA" id="ARBA00001625"/>
    </source>
</evidence>
<dbReference type="AlphaFoldDB" id="A0A831LNN3"/>
<evidence type="ECO:0000256" key="2">
    <source>
        <dbReference type="ARBA" id="ARBA00022723"/>
    </source>
</evidence>
<evidence type="ECO:0000256" key="5">
    <source>
        <dbReference type="PIRSR" id="PIRSR600760-2"/>
    </source>
</evidence>
<comment type="cofactor">
    <cofactor evidence="4 5">
        <name>Mg(2+)</name>
        <dbReference type="ChEBI" id="CHEBI:18420"/>
    </cofactor>
</comment>
<keyword evidence="4" id="KW-1003">Cell membrane</keyword>
<feature type="binding site" evidence="4">
    <location>
        <position position="85"/>
    </location>
    <ligand>
        <name>Mg(2+)</name>
        <dbReference type="ChEBI" id="CHEBI:18420"/>
        <label>1</label>
    </ligand>
</feature>
<dbReference type="GO" id="GO:0005886">
    <property type="term" value="C:plasma membrane"/>
    <property type="evidence" value="ECO:0007669"/>
    <property type="project" value="UniProtKB-SubCell"/>
</dbReference>
<reference evidence="6" key="1">
    <citation type="journal article" date="2020" name="mSystems">
        <title>Genome- and Community-Level Interaction Insights into Carbon Utilization and Element Cycling Functions of Hydrothermarchaeota in Hydrothermal Sediment.</title>
        <authorList>
            <person name="Zhou Z."/>
            <person name="Liu Y."/>
            <person name="Xu W."/>
            <person name="Pan J."/>
            <person name="Luo Z.H."/>
            <person name="Li M."/>
        </authorList>
    </citation>
    <scope>NUCLEOTIDE SEQUENCE [LARGE SCALE GENOMIC DNA]</scope>
    <source>
        <strain evidence="6">SpSt-1217</strain>
    </source>
</reference>
<dbReference type="Gene3D" id="3.40.190.80">
    <property type="match status" value="1"/>
</dbReference>
<dbReference type="Gene3D" id="3.30.540.10">
    <property type="entry name" value="Fructose-1,6-Bisphosphatase, subunit A, domain 1"/>
    <property type="match status" value="1"/>
</dbReference>
<feature type="binding site" evidence="5">
    <location>
        <position position="63"/>
    </location>
    <ligand>
        <name>Mg(2+)</name>
        <dbReference type="ChEBI" id="CHEBI:18420"/>
        <label>1</label>
        <note>catalytic</note>
    </ligand>
</feature>
<dbReference type="PROSITE" id="PS00629">
    <property type="entry name" value="IMP_1"/>
    <property type="match status" value="1"/>
</dbReference>
<dbReference type="GO" id="GO:0050427">
    <property type="term" value="P:3'-phosphoadenosine 5'-phosphosulfate metabolic process"/>
    <property type="evidence" value="ECO:0007669"/>
    <property type="project" value="TreeGrafter"/>
</dbReference>
<sequence length="278" mass="30667">MINTAITAAVAAGKKILEIYNDPAAGLSVEWKADNSPLTIADKTSHRMIMQHLEKTGWPVLSEEGKSIPYEVRRKWKTFWLVDPLDGTKEFIKRNGEFTVNIALIHNDHPVAGVIYLPVTGDLYVGVPDEIRCLNGSQLNNEIGETGAWKVPGMKEEEITYSEIVKCGHRLPCATLPEGFTVAGSRSHKSVETQKYIDAKVKEHGDIHVISKGSSLKICLVAEGLAHEYPRFGPTTEWDTAAGHAVAKAAGKNVWLTGFSGELTYNKENLLNPFFIVR</sequence>
<protein>
    <recommendedName>
        <fullName evidence="4">3'(2'),5'-bisphosphate nucleotidase CysQ</fullName>
        <ecNumber evidence="4">3.1.3.7</ecNumber>
    </recommendedName>
    <alternativeName>
        <fullName evidence="4">3'(2'),5-bisphosphonucleoside 3'(2')-phosphohydrolase</fullName>
    </alternativeName>
    <alternativeName>
        <fullName evidence="4">3'-phosphoadenosine 5'-phosphate phosphatase</fullName>
        <shortName evidence="4">PAP phosphatase</shortName>
    </alternativeName>
</protein>
<comment type="similarity">
    <text evidence="4">Belongs to the inositol monophosphatase superfamily. CysQ family.</text>
</comment>
<dbReference type="Pfam" id="PF00459">
    <property type="entry name" value="Inositol_P"/>
    <property type="match status" value="1"/>
</dbReference>
<feature type="binding site" evidence="5">
    <location>
        <position position="85"/>
    </location>
    <ligand>
        <name>Mg(2+)</name>
        <dbReference type="ChEBI" id="CHEBI:18420"/>
        <label>1</label>
        <note>catalytic</note>
    </ligand>
</feature>
<feature type="binding site" evidence="5">
    <location>
        <position position="239"/>
    </location>
    <ligand>
        <name>Mg(2+)</name>
        <dbReference type="ChEBI" id="CHEBI:18420"/>
        <label>1</label>
        <note>catalytic</note>
    </ligand>
</feature>
<dbReference type="InterPro" id="IPR050725">
    <property type="entry name" value="CysQ/Inositol_MonoPase"/>
</dbReference>
<dbReference type="InterPro" id="IPR006240">
    <property type="entry name" value="CysQ"/>
</dbReference>
<dbReference type="CDD" id="cd01638">
    <property type="entry name" value="CysQ"/>
    <property type="match status" value="1"/>
</dbReference>
<feature type="binding site" evidence="4">
    <location>
        <position position="86"/>
    </location>
    <ligand>
        <name>Mg(2+)</name>
        <dbReference type="ChEBI" id="CHEBI:18420"/>
        <label>2</label>
    </ligand>
</feature>
<dbReference type="PANTHER" id="PTHR43028:SF5">
    <property type="entry name" value="3'(2'),5'-BISPHOSPHATE NUCLEOTIDASE 1"/>
    <property type="match status" value="1"/>
</dbReference>
<dbReference type="EC" id="3.1.3.7" evidence="4"/>
<organism evidence="6">
    <name type="scientific">Mariniphaga anaerophila</name>
    <dbReference type="NCBI Taxonomy" id="1484053"/>
    <lineage>
        <taxon>Bacteria</taxon>
        <taxon>Pseudomonadati</taxon>
        <taxon>Bacteroidota</taxon>
        <taxon>Bacteroidia</taxon>
        <taxon>Marinilabiliales</taxon>
        <taxon>Prolixibacteraceae</taxon>
        <taxon>Mariniphaga</taxon>
    </lineage>
</organism>
<dbReference type="GO" id="GO:0008441">
    <property type="term" value="F:3'(2'),5'-bisphosphate nucleotidase activity"/>
    <property type="evidence" value="ECO:0007669"/>
    <property type="project" value="UniProtKB-UniRule"/>
</dbReference>
<gene>
    <name evidence="4" type="primary">cysQ</name>
    <name evidence="6" type="ORF">ENN90_03580</name>
</gene>